<evidence type="ECO:0000313" key="2">
    <source>
        <dbReference type="Proteomes" id="UP000002440"/>
    </source>
</evidence>
<sequence>MESPIAVQQREWVLAGIRHEIFMRVFPALRHGLVGPVSIARMSVSIVRRLLSKGDAGKAVLNEPVERIDQQLAEAVTGIRALQAWEPGAKGLATPAEVLRQGMSLMTASLALRDIKLDYVPSDIQEVEEVHHQPFLYAWLALLCHVEDSVQAPVSLRIEQKQPKSVSVEIIHSLYDVNQDKTRPTAHVRLIDQAALELMAAASGLQLTSGEGWMRLSWI</sequence>
<dbReference type="eggNOG" id="ENOG5033J0D">
    <property type="taxonomic scope" value="Bacteria"/>
</dbReference>
<organism evidence="1 2">
    <name type="scientific">Methylobacillus flagellatus (strain ATCC 51484 / DSM 6875 / VKM B-1610 / KT)</name>
    <dbReference type="NCBI Taxonomy" id="265072"/>
    <lineage>
        <taxon>Bacteria</taxon>
        <taxon>Pseudomonadati</taxon>
        <taxon>Pseudomonadota</taxon>
        <taxon>Betaproteobacteria</taxon>
        <taxon>Nitrosomonadales</taxon>
        <taxon>Methylophilaceae</taxon>
        <taxon>Methylobacillus</taxon>
    </lineage>
</organism>
<evidence type="ECO:0008006" key="3">
    <source>
        <dbReference type="Google" id="ProtNLM"/>
    </source>
</evidence>
<protein>
    <recommendedName>
        <fullName evidence="3">Histidine kinase</fullName>
    </recommendedName>
</protein>
<dbReference type="KEGG" id="mfa:Mfla_1735"/>
<dbReference type="Proteomes" id="UP000002440">
    <property type="component" value="Chromosome"/>
</dbReference>
<dbReference type="EMBL" id="CP000284">
    <property type="protein sequence ID" value="ABE50003.1"/>
    <property type="molecule type" value="Genomic_DNA"/>
</dbReference>
<evidence type="ECO:0000313" key="1">
    <source>
        <dbReference type="EMBL" id="ABE50003.1"/>
    </source>
</evidence>
<proteinExistence type="predicted"/>
<reference evidence="1 2" key="1">
    <citation type="submission" date="2006-03" db="EMBL/GenBank/DDBJ databases">
        <title>Complete sequence of Methylobacillus flagellatus KT.</title>
        <authorList>
            <consortium name="US DOE Joint Genome Institute"/>
            <person name="Copeland A."/>
            <person name="Lucas S."/>
            <person name="Lapidus A."/>
            <person name="Barry K."/>
            <person name="Detter J.C."/>
            <person name="Glavina del Rio T."/>
            <person name="Hammon N."/>
            <person name="Israni S."/>
            <person name="Dalin E."/>
            <person name="Tice H."/>
            <person name="Pitluck S."/>
            <person name="Brettin T."/>
            <person name="Bruce D."/>
            <person name="Han C."/>
            <person name="Tapia R."/>
            <person name="Saunders E."/>
            <person name="Gilna P."/>
            <person name="Schmutz J."/>
            <person name="Larimer F."/>
            <person name="Land M."/>
            <person name="Kyrpides N."/>
            <person name="Anderson I."/>
            <person name="Richardson P."/>
        </authorList>
    </citation>
    <scope>NUCLEOTIDE SEQUENCE [LARGE SCALE GENOMIC DNA]</scope>
    <source>
        <strain evidence="2">KT / ATCC 51484 / DSM 6875</strain>
    </source>
</reference>
<keyword evidence="2" id="KW-1185">Reference proteome</keyword>
<name>Q1H0I4_METFK</name>
<dbReference type="AlphaFoldDB" id="Q1H0I4"/>
<dbReference type="STRING" id="265072.Mfla_1735"/>
<dbReference type="HOGENOM" id="CLU_1260211_0_0_4"/>
<gene>
    <name evidence="1" type="ordered locus">Mfla_1735</name>
</gene>
<dbReference type="RefSeq" id="WP_011479957.1">
    <property type="nucleotide sequence ID" value="NC_007947.1"/>
</dbReference>
<accession>Q1H0I4</accession>